<evidence type="ECO:0000313" key="9">
    <source>
        <dbReference type="Proteomes" id="UP000326757"/>
    </source>
</evidence>
<feature type="region of interest" description="Disordered" evidence="5">
    <location>
        <begin position="24"/>
        <end position="57"/>
    </location>
</feature>
<feature type="compositionally biased region" description="Basic residues" evidence="5">
    <location>
        <begin position="86"/>
        <end position="96"/>
    </location>
</feature>
<dbReference type="InterPro" id="IPR020846">
    <property type="entry name" value="MFS_dom"/>
</dbReference>
<dbReference type="EMBL" id="VIGI01000007">
    <property type="protein sequence ID" value="KAB8297696.1"/>
    <property type="molecule type" value="Genomic_DNA"/>
</dbReference>
<proteinExistence type="predicted"/>
<name>A0A5N6K588_MONLA</name>
<dbReference type="InterPro" id="IPR036259">
    <property type="entry name" value="MFS_trans_sf"/>
</dbReference>
<dbReference type="InterPro" id="IPR011701">
    <property type="entry name" value="MFS"/>
</dbReference>
<dbReference type="Pfam" id="PF07690">
    <property type="entry name" value="MFS_1"/>
    <property type="match status" value="1"/>
</dbReference>
<evidence type="ECO:0000256" key="5">
    <source>
        <dbReference type="SAM" id="MobiDB-lite"/>
    </source>
</evidence>
<feature type="transmembrane region" description="Helical" evidence="6">
    <location>
        <begin position="369"/>
        <end position="387"/>
    </location>
</feature>
<dbReference type="Gene3D" id="1.20.1720.10">
    <property type="entry name" value="Multidrug resistance protein D"/>
    <property type="match status" value="1"/>
</dbReference>
<evidence type="ECO:0000259" key="7">
    <source>
        <dbReference type="PROSITE" id="PS50850"/>
    </source>
</evidence>
<evidence type="ECO:0000313" key="8">
    <source>
        <dbReference type="EMBL" id="KAB8297696.1"/>
    </source>
</evidence>
<sequence length="637" mass="68916">MTQSNHHAGNPNHNATNDIATEHTPLLLPPRNNPPTIEEALVDDDSESTGTDVDPNEFDLMLSRTTSFTAIGIETNAQESSMLRSSRIHHHPRRGSRNSSHLSARRISNSGSIRSIRETIEDDEDGESKSPFLGGVGVKRFWLIFSGVLLTYTLSSFDSTIMVSSHPVITSYFHSSNSASWLSTAFLLTSTSFQPVFGRLSDAVGRKPPYLFSMVLFLISTIWCALAQSMTSFIIARAVCGLGAGGVMSMGSIITSDLIPIEIRGAYQSYMNIVFGIGAASGAALGGAIADHLGWRWEFGVQVPGLVLCFIVSWFVIPRDLGLNRGKKTLKEALSVFDYKGSLLLMATITFFILAINLGGNIYPWTHPLILASIALTILGLPLFIYIEHHAPQPIMPLSLITSKPRSSIIISSALGALVINAIIFNIPLYFQAVLLESPTASGLRLIIPSIAASSIGTLTGFLITWTRNLKVPLVLGASLYVVGTIGLVSMGRGLPNWMYVLLLIPTSMGQGFQMPGTFMSVLAVSEQGEQAVVTTTLVLWRSMGQVLGVALSSLIVQNSLVGFLNENVVGPDKEKVIEAVRSSVQAVAGLEKHYRDQVIDSYAQSLRAAYLFALVISIISFALTMGIRLPKLGFRK</sequence>
<feature type="transmembrane region" description="Helical" evidence="6">
    <location>
        <begin position="181"/>
        <end position="198"/>
    </location>
</feature>
<dbReference type="PROSITE" id="PS50850">
    <property type="entry name" value="MFS"/>
    <property type="match status" value="1"/>
</dbReference>
<feature type="transmembrane region" description="Helical" evidence="6">
    <location>
        <begin position="343"/>
        <end position="363"/>
    </location>
</feature>
<keyword evidence="9" id="KW-1185">Reference proteome</keyword>
<feature type="domain" description="Major facilitator superfamily (MFS) profile" evidence="7">
    <location>
        <begin position="144"/>
        <end position="633"/>
    </location>
</feature>
<dbReference type="PANTHER" id="PTHR23501">
    <property type="entry name" value="MAJOR FACILITATOR SUPERFAMILY"/>
    <property type="match status" value="1"/>
</dbReference>
<dbReference type="OrthoDB" id="419537at2759"/>
<dbReference type="AlphaFoldDB" id="A0A5N6K588"/>
<comment type="subcellular location">
    <subcellularLocation>
        <location evidence="1">Membrane</location>
        <topology evidence="1">Multi-pass membrane protein</topology>
    </subcellularLocation>
</comment>
<evidence type="ECO:0000256" key="6">
    <source>
        <dbReference type="SAM" id="Phobius"/>
    </source>
</evidence>
<evidence type="ECO:0000256" key="4">
    <source>
        <dbReference type="ARBA" id="ARBA00023136"/>
    </source>
</evidence>
<gene>
    <name evidence="8" type="ORF">EYC80_001503</name>
</gene>
<accession>A0A5N6K588</accession>
<dbReference type="SUPFAM" id="SSF103473">
    <property type="entry name" value="MFS general substrate transporter"/>
    <property type="match status" value="1"/>
</dbReference>
<dbReference type="GO" id="GO:0015174">
    <property type="term" value="F:basic amino acid transmembrane transporter activity"/>
    <property type="evidence" value="ECO:0007669"/>
    <property type="project" value="TreeGrafter"/>
</dbReference>
<evidence type="ECO:0000256" key="3">
    <source>
        <dbReference type="ARBA" id="ARBA00022989"/>
    </source>
</evidence>
<evidence type="ECO:0000256" key="2">
    <source>
        <dbReference type="ARBA" id="ARBA00022692"/>
    </source>
</evidence>
<feature type="region of interest" description="Disordered" evidence="5">
    <location>
        <begin position="79"/>
        <end position="108"/>
    </location>
</feature>
<keyword evidence="3 6" id="KW-1133">Transmembrane helix</keyword>
<dbReference type="Proteomes" id="UP000326757">
    <property type="component" value="Unassembled WGS sequence"/>
</dbReference>
<feature type="transmembrane region" description="Helical" evidence="6">
    <location>
        <begin position="210"/>
        <end position="228"/>
    </location>
</feature>
<feature type="transmembrane region" description="Helical" evidence="6">
    <location>
        <begin position="301"/>
        <end position="322"/>
    </location>
</feature>
<protein>
    <recommendedName>
        <fullName evidence="7">Major facilitator superfamily (MFS) profile domain-containing protein</fullName>
    </recommendedName>
</protein>
<feature type="transmembrane region" description="Helical" evidence="6">
    <location>
        <begin position="234"/>
        <end position="258"/>
    </location>
</feature>
<feature type="transmembrane region" description="Helical" evidence="6">
    <location>
        <begin position="443"/>
        <end position="465"/>
    </location>
</feature>
<comment type="caution">
    <text evidence="8">The sequence shown here is derived from an EMBL/GenBank/DDBJ whole genome shotgun (WGS) entry which is preliminary data.</text>
</comment>
<feature type="transmembrane region" description="Helical" evidence="6">
    <location>
        <begin position="270"/>
        <end position="289"/>
    </location>
</feature>
<feature type="transmembrane region" description="Helical" evidence="6">
    <location>
        <begin position="408"/>
        <end position="431"/>
    </location>
</feature>
<organism evidence="8 9">
    <name type="scientific">Monilinia laxa</name>
    <name type="common">Brown rot fungus</name>
    <name type="synonym">Sclerotinia laxa</name>
    <dbReference type="NCBI Taxonomy" id="61186"/>
    <lineage>
        <taxon>Eukaryota</taxon>
        <taxon>Fungi</taxon>
        <taxon>Dikarya</taxon>
        <taxon>Ascomycota</taxon>
        <taxon>Pezizomycotina</taxon>
        <taxon>Leotiomycetes</taxon>
        <taxon>Helotiales</taxon>
        <taxon>Sclerotiniaceae</taxon>
        <taxon>Monilinia</taxon>
    </lineage>
</organism>
<feature type="transmembrane region" description="Helical" evidence="6">
    <location>
        <begin position="472"/>
        <end position="492"/>
    </location>
</feature>
<evidence type="ECO:0000256" key="1">
    <source>
        <dbReference type="ARBA" id="ARBA00004141"/>
    </source>
</evidence>
<reference evidence="8 9" key="1">
    <citation type="submission" date="2019-06" db="EMBL/GenBank/DDBJ databases">
        <title>Genome Sequence of the Brown Rot Fungal Pathogen Monilinia laxa.</title>
        <authorList>
            <person name="De Miccolis Angelini R.M."/>
            <person name="Landi L."/>
            <person name="Abate D."/>
            <person name="Pollastro S."/>
            <person name="Romanazzi G."/>
            <person name="Faretra F."/>
        </authorList>
    </citation>
    <scope>NUCLEOTIDE SEQUENCE [LARGE SCALE GENOMIC DNA]</scope>
    <source>
        <strain evidence="8 9">Mlax316</strain>
    </source>
</reference>
<keyword evidence="4 6" id="KW-0472">Membrane</keyword>
<feature type="transmembrane region" description="Helical" evidence="6">
    <location>
        <begin position="609"/>
        <end position="628"/>
    </location>
</feature>
<feature type="transmembrane region" description="Helical" evidence="6">
    <location>
        <begin position="141"/>
        <end position="161"/>
    </location>
</feature>
<dbReference type="FunFam" id="1.20.1720.10:FF:000024">
    <property type="entry name" value="MFS multidrug transporter, putative"/>
    <property type="match status" value="1"/>
</dbReference>
<dbReference type="PANTHER" id="PTHR23501:SF67">
    <property type="entry name" value="MFS MULTIDRUG EFFLUX TRANSPORTER (EUROFUNG)"/>
    <property type="match status" value="1"/>
</dbReference>
<dbReference type="GO" id="GO:0000329">
    <property type="term" value="C:fungal-type vacuole membrane"/>
    <property type="evidence" value="ECO:0007669"/>
    <property type="project" value="TreeGrafter"/>
</dbReference>
<keyword evidence="2 6" id="KW-0812">Transmembrane</keyword>